<organism evidence="1 2">
    <name type="scientific">Halobacillus shinanisalinarum</name>
    <dbReference type="NCBI Taxonomy" id="2932258"/>
    <lineage>
        <taxon>Bacteria</taxon>
        <taxon>Bacillati</taxon>
        <taxon>Bacillota</taxon>
        <taxon>Bacilli</taxon>
        <taxon>Bacillales</taxon>
        <taxon>Bacillaceae</taxon>
        <taxon>Halobacillus</taxon>
    </lineage>
</organism>
<evidence type="ECO:0000313" key="1">
    <source>
        <dbReference type="EMBL" id="UOQ93396.1"/>
    </source>
</evidence>
<dbReference type="Proteomes" id="UP000831880">
    <property type="component" value="Chromosome"/>
</dbReference>
<dbReference type="RefSeq" id="WP_244752996.1">
    <property type="nucleotide sequence ID" value="NZ_CP095074.1"/>
</dbReference>
<dbReference type="EMBL" id="CP095074">
    <property type="protein sequence ID" value="UOQ93396.1"/>
    <property type="molecule type" value="Genomic_DNA"/>
</dbReference>
<name>A0ABY4GZN3_9BACI</name>
<reference evidence="1 2" key="1">
    <citation type="submission" date="2022-04" db="EMBL/GenBank/DDBJ databases">
        <title>Halobacillus sp. isolated from saltern.</title>
        <authorList>
            <person name="Won M."/>
            <person name="Lee C.-M."/>
            <person name="Woen H.-Y."/>
            <person name="Kwon S.-W."/>
        </authorList>
    </citation>
    <scope>NUCLEOTIDE SEQUENCE [LARGE SCALE GENOMIC DNA]</scope>
    <source>
        <strain evidence="1 2">SSTM10-2</strain>
    </source>
</reference>
<proteinExistence type="predicted"/>
<accession>A0ABY4GZN3</accession>
<protein>
    <submittedName>
        <fullName evidence="1">DNA-entry nuclease</fullName>
    </submittedName>
</protein>
<sequence>MSEVQYDDYGRMKYHPDFHPNHGKKMTNDEISYMCRFWETDGAKSIAAALGRTEKTLMSKVSMLRKQGRFDYYMERWNRMEAKEACI</sequence>
<keyword evidence="2" id="KW-1185">Reference proteome</keyword>
<gene>
    <name evidence="1" type="ORF">MUO14_24005</name>
</gene>
<evidence type="ECO:0000313" key="2">
    <source>
        <dbReference type="Proteomes" id="UP000831880"/>
    </source>
</evidence>